<dbReference type="SUPFAM" id="SSF75005">
    <property type="entry name" value="Arabinanase/levansucrase/invertase"/>
    <property type="match status" value="1"/>
</dbReference>
<dbReference type="GO" id="GO:0016787">
    <property type="term" value="F:hydrolase activity"/>
    <property type="evidence" value="ECO:0007669"/>
    <property type="project" value="UniProtKB-KW"/>
</dbReference>
<dbReference type="CDD" id="cd08983">
    <property type="entry name" value="GH43_Bt3655-like"/>
    <property type="match status" value="1"/>
</dbReference>
<feature type="domain" description="Arabinosidase BT-3657-like N-terminal" evidence="1">
    <location>
        <begin position="4"/>
        <end position="144"/>
    </location>
</feature>
<keyword evidence="2" id="KW-0378">Hydrolase</keyword>
<dbReference type="InterPro" id="IPR023296">
    <property type="entry name" value="Glyco_hydro_beta-prop_sf"/>
</dbReference>
<evidence type="ECO:0000313" key="2">
    <source>
        <dbReference type="EMBL" id="AWI10644.1"/>
    </source>
</evidence>
<gene>
    <name evidence="2" type="ORF">CKA38_10800</name>
</gene>
<organism evidence="2 3">
    <name type="scientific">Ereboglobus luteus</name>
    <dbReference type="NCBI Taxonomy" id="1796921"/>
    <lineage>
        <taxon>Bacteria</taxon>
        <taxon>Pseudomonadati</taxon>
        <taxon>Verrucomicrobiota</taxon>
        <taxon>Opitutia</taxon>
        <taxon>Opitutales</taxon>
        <taxon>Opitutaceae</taxon>
        <taxon>Ereboglobus</taxon>
    </lineage>
</organism>
<evidence type="ECO:0000259" key="1">
    <source>
        <dbReference type="Pfam" id="PF22847"/>
    </source>
</evidence>
<keyword evidence="3" id="KW-1185">Reference proteome</keyword>
<dbReference type="AlphaFoldDB" id="A0A2U8E7Q5"/>
<sequence>MAYLFTYFTGNGKSGLHLAWSNDGYKWNALGSGASYLKPRVGESKLMRDPCVARGPDGVYHMVWTTSWDGRTIGHASTRDFLTWSKQDAIPVMAGIDGTRNCWAPEIIYDDEAGQFVIYWSSTVEGRFSETAGTSENKYNHRLYYTTTTDFKNFPPAQLLYEPGFSVIDGTLIKFGGLWQLIVKDETVTPPKKHLRIATSARATGPFAAPPAAPFSRDWVEGPAAFVGREGEVLVYFDVYREKHYGAMRSRDMKTWEDVTDKISLPSGVRHGTVIEVPVTIIDRLRSIDLAMRRPPPRAPLILP</sequence>
<name>A0A2U8E7Q5_9BACT</name>
<protein>
    <submittedName>
        <fullName evidence="2">Glycosyl hydrolase</fullName>
    </submittedName>
</protein>
<dbReference type="EMBL" id="CP023004">
    <property type="protein sequence ID" value="AWI10644.1"/>
    <property type="molecule type" value="Genomic_DNA"/>
</dbReference>
<dbReference type="Pfam" id="PF22847">
    <property type="entry name" value="BT_3657-like_N"/>
    <property type="match status" value="1"/>
</dbReference>
<dbReference type="Gene3D" id="2.115.10.20">
    <property type="entry name" value="Glycosyl hydrolase domain, family 43"/>
    <property type="match status" value="1"/>
</dbReference>
<dbReference type="OrthoDB" id="9758923at2"/>
<dbReference type="InterPro" id="IPR055133">
    <property type="entry name" value="BT_3657-like_N"/>
</dbReference>
<dbReference type="PANTHER" id="PTHR43301:SF3">
    <property type="entry name" value="ARABINAN ENDO-1,5-ALPHA-L-ARABINOSIDASE A-RELATED"/>
    <property type="match status" value="1"/>
</dbReference>
<evidence type="ECO:0000313" key="3">
    <source>
        <dbReference type="Proteomes" id="UP000244896"/>
    </source>
</evidence>
<dbReference type="KEGG" id="elut:CKA38_10800"/>
<dbReference type="InterPro" id="IPR050727">
    <property type="entry name" value="GH43_arabinanases"/>
</dbReference>
<dbReference type="Proteomes" id="UP000244896">
    <property type="component" value="Chromosome"/>
</dbReference>
<dbReference type="PANTHER" id="PTHR43301">
    <property type="entry name" value="ARABINAN ENDO-1,5-ALPHA-L-ARABINOSIDASE"/>
    <property type="match status" value="1"/>
</dbReference>
<proteinExistence type="predicted"/>
<accession>A0A2U8E7Q5</accession>
<reference evidence="2 3" key="1">
    <citation type="journal article" date="2018" name="Syst. Appl. Microbiol.">
        <title>Ereboglobus luteus gen. nov. sp. nov. from cockroach guts, and new insights into the oxygen relationship of the genera Opitutus and Didymococcus (Verrucomicrobia: Opitutaceae).</title>
        <authorList>
            <person name="Tegtmeier D."/>
            <person name="Belitz A."/>
            <person name="Radek R."/>
            <person name="Heimerl T."/>
            <person name="Brune A."/>
        </authorList>
    </citation>
    <scope>NUCLEOTIDE SEQUENCE [LARGE SCALE GENOMIC DNA]</scope>
    <source>
        <strain evidence="2 3">Ho45</strain>
    </source>
</reference>